<dbReference type="EMBL" id="HBUE01091565">
    <property type="protein sequence ID" value="CAG6481824.1"/>
    <property type="molecule type" value="Transcribed_RNA"/>
</dbReference>
<reference evidence="1" key="1">
    <citation type="submission" date="2021-05" db="EMBL/GenBank/DDBJ databases">
        <authorList>
            <person name="Alioto T."/>
            <person name="Alioto T."/>
            <person name="Gomez Garrido J."/>
        </authorList>
    </citation>
    <scope>NUCLEOTIDE SEQUENCE</scope>
</reference>
<protein>
    <submittedName>
        <fullName evidence="1">(northern house mosquito) hypothetical protein</fullName>
    </submittedName>
</protein>
<organism evidence="1">
    <name type="scientific">Culex pipiens</name>
    <name type="common">House mosquito</name>
    <dbReference type="NCBI Taxonomy" id="7175"/>
    <lineage>
        <taxon>Eukaryota</taxon>
        <taxon>Metazoa</taxon>
        <taxon>Ecdysozoa</taxon>
        <taxon>Arthropoda</taxon>
        <taxon>Hexapoda</taxon>
        <taxon>Insecta</taxon>
        <taxon>Pterygota</taxon>
        <taxon>Neoptera</taxon>
        <taxon>Endopterygota</taxon>
        <taxon>Diptera</taxon>
        <taxon>Nematocera</taxon>
        <taxon>Culicoidea</taxon>
        <taxon>Culicidae</taxon>
        <taxon>Culicinae</taxon>
        <taxon>Culicini</taxon>
        <taxon>Culex</taxon>
        <taxon>Culex</taxon>
    </lineage>
</organism>
<proteinExistence type="predicted"/>
<dbReference type="AlphaFoldDB" id="A0A8D8BU27"/>
<sequence length="153" mass="16954">MPLSKFSPTDDDVGGGDGTLIFTGLGRLAVPGPHLPPDPPASVPSIPAAPVQAFIHKQKQTDSSSQSRERHLGRVTVATFANHNLLSKQQRNHNNNNSKFSRKSGFSNRAVRSMSFVDHHFVLMLRRGSKMDWFRWYAVMNDECRVLRGGGSK</sequence>
<name>A0A8D8BU27_CULPI</name>
<accession>A0A8D8BU27</accession>
<evidence type="ECO:0000313" key="1">
    <source>
        <dbReference type="EMBL" id="CAG6481824.1"/>
    </source>
</evidence>